<dbReference type="EMBL" id="CP060634">
    <property type="protein sequence ID" value="QNM05484.1"/>
    <property type="molecule type" value="Genomic_DNA"/>
</dbReference>
<organism evidence="8 9">
    <name type="scientific">Qiania dongpingensis</name>
    <dbReference type="NCBI Taxonomy" id="2763669"/>
    <lineage>
        <taxon>Bacteria</taxon>
        <taxon>Bacillati</taxon>
        <taxon>Bacillota</taxon>
        <taxon>Clostridia</taxon>
        <taxon>Lachnospirales</taxon>
        <taxon>Lachnospiraceae</taxon>
        <taxon>Qiania</taxon>
    </lineage>
</organism>
<dbReference type="AlphaFoldDB" id="A0A7G9G3V2"/>
<keyword evidence="9" id="KW-1185">Reference proteome</keyword>
<dbReference type="GO" id="GO:0005886">
    <property type="term" value="C:plasma membrane"/>
    <property type="evidence" value="ECO:0007669"/>
    <property type="project" value="UniProtKB-SubCell"/>
</dbReference>
<keyword evidence="3 6" id="KW-0812">Transmembrane</keyword>
<comment type="subcellular location">
    <subcellularLocation>
        <location evidence="1">Cell membrane</location>
        <topology evidence="1">Multi-pass membrane protein</topology>
    </subcellularLocation>
</comment>
<feature type="domain" description="MrpA C-terminal/MbhD" evidence="7">
    <location>
        <begin position="11"/>
        <end position="75"/>
    </location>
</feature>
<name>A0A7G9G3V2_9FIRM</name>
<evidence type="ECO:0000313" key="8">
    <source>
        <dbReference type="EMBL" id="QNM05484.1"/>
    </source>
</evidence>
<feature type="transmembrane region" description="Helical" evidence="6">
    <location>
        <begin position="29"/>
        <end position="46"/>
    </location>
</feature>
<keyword evidence="5 6" id="KW-0472">Membrane</keyword>
<evidence type="ECO:0000256" key="1">
    <source>
        <dbReference type="ARBA" id="ARBA00004651"/>
    </source>
</evidence>
<dbReference type="Gene3D" id="1.20.120.1200">
    <property type="entry name" value="NADH-ubiquinone/plastoquinone oxidoreductase chain 6, subunit NuoJ"/>
    <property type="match status" value="1"/>
</dbReference>
<evidence type="ECO:0000256" key="3">
    <source>
        <dbReference type="ARBA" id="ARBA00022692"/>
    </source>
</evidence>
<proteinExistence type="predicted"/>
<protein>
    <submittedName>
        <fullName evidence="8">DUF4040 domain-containing protein</fullName>
    </submittedName>
</protein>
<feature type="transmembrane region" description="Helical" evidence="6">
    <location>
        <begin position="52"/>
        <end position="71"/>
    </location>
</feature>
<dbReference type="Proteomes" id="UP000515823">
    <property type="component" value="Chromosome"/>
</dbReference>
<gene>
    <name evidence="8" type="ORF">H9Q78_13800</name>
</gene>
<keyword evidence="4 6" id="KW-1133">Transmembrane helix</keyword>
<evidence type="ECO:0000256" key="6">
    <source>
        <dbReference type="SAM" id="Phobius"/>
    </source>
</evidence>
<evidence type="ECO:0000256" key="2">
    <source>
        <dbReference type="ARBA" id="ARBA00022475"/>
    </source>
</evidence>
<evidence type="ECO:0000313" key="9">
    <source>
        <dbReference type="Proteomes" id="UP000515823"/>
    </source>
</evidence>
<evidence type="ECO:0000259" key="7">
    <source>
        <dbReference type="Pfam" id="PF13244"/>
    </source>
</evidence>
<evidence type="ECO:0000256" key="5">
    <source>
        <dbReference type="ARBA" id="ARBA00023136"/>
    </source>
</evidence>
<reference evidence="8 9" key="1">
    <citation type="submission" date="2020-08" db="EMBL/GenBank/DDBJ databases">
        <authorList>
            <person name="Liu C."/>
            <person name="Sun Q."/>
        </authorList>
    </citation>
    <scope>NUCLEOTIDE SEQUENCE [LARGE SCALE GENOMIC DNA]</scope>
    <source>
        <strain evidence="8 9">NSJ-38</strain>
    </source>
</reference>
<dbReference type="InterPro" id="IPR025383">
    <property type="entry name" value="MrpA_C/MbhD"/>
</dbReference>
<accession>A0A7G9G3V2</accession>
<evidence type="ECO:0000256" key="4">
    <source>
        <dbReference type="ARBA" id="ARBA00022989"/>
    </source>
</evidence>
<dbReference type="KEGG" id="qdo:H9Q78_13800"/>
<dbReference type="InterPro" id="IPR042106">
    <property type="entry name" value="Nuo/plastoQ_OxRdtase_6_NuoJ"/>
</dbReference>
<sequence length="87" mass="9676">MRIFEFCLLAGLIVCALSVSFTKKLLTSIIIYMSYSSIMAVIWVILQSPDLAVTEAAVGAGVTSILFFVTLKKIRAIREEKQDETEE</sequence>
<dbReference type="Pfam" id="PF13244">
    <property type="entry name" value="MbhD"/>
    <property type="match status" value="1"/>
</dbReference>
<dbReference type="RefSeq" id="WP_147595570.1">
    <property type="nucleotide sequence ID" value="NZ_CP060634.1"/>
</dbReference>
<keyword evidence="2" id="KW-1003">Cell membrane</keyword>